<dbReference type="EMBL" id="KN741404">
    <property type="protein sequence ID" value="KIH53360.1"/>
    <property type="molecule type" value="Genomic_DNA"/>
</dbReference>
<evidence type="ECO:0000313" key="2">
    <source>
        <dbReference type="EMBL" id="KIH53360.1"/>
    </source>
</evidence>
<dbReference type="Proteomes" id="UP000054047">
    <property type="component" value="Unassembled WGS sequence"/>
</dbReference>
<feature type="domain" description="SCP" evidence="1">
    <location>
        <begin position="14"/>
        <end position="78"/>
    </location>
</feature>
<dbReference type="InterPro" id="IPR035940">
    <property type="entry name" value="CAP_sf"/>
</dbReference>
<keyword evidence="3" id="KW-1185">Reference proteome</keyword>
<dbReference type="Pfam" id="PF00188">
    <property type="entry name" value="CAP"/>
    <property type="match status" value="1"/>
</dbReference>
<accession>A0A0C2FXT4</accession>
<name>A0A0C2FXT4_9BILA</name>
<dbReference type="InterPro" id="IPR014044">
    <property type="entry name" value="CAP_dom"/>
</dbReference>
<sequence length="85" mass="8986">MGGQQGAAGPLPIATDMNALNWDCTIEELAQTAAKNCPIPAKPPKNYGAAAGKVKGGKSCDAPSLTKTMMRNWWNNGAKKQQDQQ</sequence>
<dbReference type="AlphaFoldDB" id="A0A0C2FXT4"/>
<protein>
    <recommendedName>
        <fullName evidence="1">SCP domain-containing protein</fullName>
    </recommendedName>
</protein>
<gene>
    <name evidence="2" type="ORF">ANCDUO_16516</name>
</gene>
<dbReference type="Gene3D" id="3.40.33.10">
    <property type="entry name" value="CAP"/>
    <property type="match status" value="1"/>
</dbReference>
<organism evidence="2 3">
    <name type="scientific">Ancylostoma duodenale</name>
    <dbReference type="NCBI Taxonomy" id="51022"/>
    <lineage>
        <taxon>Eukaryota</taxon>
        <taxon>Metazoa</taxon>
        <taxon>Ecdysozoa</taxon>
        <taxon>Nematoda</taxon>
        <taxon>Chromadorea</taxon>
        <taxon>Rhabditida</taxon>
        <taxon>Rhabditina</taxon>
        <taxon>Rhabditomorpha</taxon>
        <taxon>Strongyloidea</taxon>
        <taxon>Ancylostomatidae</taxon>
        <taxon>Ancylostomatinae</taxon>
        <taxon>Ancylostoma</taxon>
    </lineage>
</organism>
<dbReference type="OrthoDB" id="5837771at2759"/>
<evidence type="ECO:0000313" key="3">
    <source>
        <dbReference type="Proteomes" id="UP000054047"/>
    </source>
</evidence>
<reference evidence="2 3" key="1">
    <citation type="submission" date="2013-12" db="EMBL/GenBank/DDBJ databases">
        <title>Draft genome of the parsitic nematode Ancylostoma duodenale.</title>
        <authorList>
            <person name="Mitreva M."/>
        </authorList>
    </citation>
    <scope>NUCLEOTIDE SEQUENCE [LARGE SCALE GENOMIC DNA]</scope>
    <source>
        <strain evidence="2 3">Zhejiang</strain>
    </source>
</reference>
<evidence type="ECO:0000259" key="1">
    <source>
        <dbReference type="Pfam" id="PF00188"/>
    </source>
</evidence>
<proteinExistence type="predicted"/>
<dbReference type="SUPFAM" id="SSF55797">
    <property type="entry name" value="PR-1-like"/>
    <property type="match status" value="1"/>
</dbReference>